<keyword evidence="3 8" id="KW-0349">Heme</keyword>
<evidence type="ECO:0000256" key="5">
    <source>
        <dbReference type="ARBA" id="ARBA00023002"/>
    </source>
</evidence>
<evidence type="ECO:0000256" key="1">
    <source>
        <dbReference type="ARBA" id="ARBA00001971"/>
    </source>
</evidence>
<dbReference type="InterPro" id="IPR001128">
    <property type="entry name" value="Cyt_P450"/>
</dbReference>
<sequence length="521" mass="59386">MNKKMELMDSSTIFSIIPLILFIFFLFNKLYSSCKHPKLNLPPSPPKLPIIGNLHQLGTFPHRSLQKLSAKYGPMMLIYLGKKPALVVTSADAAREIMKTHDLIFSNRPKLSTADRLLYGSKDVAFSPYGDSWRQLRSICVLQLLSNKRVRSFRDVREEETTLMIENIYRKLSSPSSLLNLSEVFVDLTNDIICRVALGKKYGKEKDGKNVKVKMAEFIALMRDFCLSDYVPWLGWVDRLNGIHERLEKIAKEIDNFLEKVIEEHKKKEKVTQSQHHLGNVTDDQNSDEARNSDFVDILLELQMQNVANFPVERDTLKALILDMFVAGTDTTHTVMVWAMAELLRHPKVMDKLQIEIRKQGNSGINEDVVGKFCYLKAVIKETLRLHAPVPLLVPRESTQDVRVKGYDISADTQVIINAWAIGRDQRLWDQPEEFIPERFLVDSNIDFQSVNNFEMIPFGAGRRGCPGINFAMAVNELALAKLLNAFDFQCQEELDMAESTGVTVNKKSSLYVIATPHYSC</sequence>
<reference evidence="12" key="1">
    <citation type="submission" date="2023-03" db="EMBL/GenBank/DDBJ databases">
        <authorList>
            <person name="Julca I."/>
        </authorList>
    </citation>
    <scope>NUCLEOTIDE SEQUENCE</scope>
</reference>
<feature type="region of interest" description="Disordered" evidence="10">
    <location>
        <begin position="268"/>
        <end position="289"/>
    </location>
</feature>
<dbReference type="Gene3D" id="1.10.630.10">
    <property type="entry name" value="Cytochrome P450"/>
    <property type="match status" value="1"/>
</dbReference>
<dbReference type="PANTHER" id="PTHR47955:SF15">
    <property type="entry name" value="CYTOCHROME P450 71A2-LIKE"/>
    <property type="match status" value="1"/>
</dbReference>
<feature type="binding site" description="axial binding residue" evidence="8">
    <location>
        <position position="466"/>
    </location>
    <ligand>
        <name>heme</name>
        <dbReference type="ChEBI" id="CHEBI:30413"/>
    </ligand>
    <ligandPart>
        <name>Fe</name>
        <dbReference type="ChEBI" id="CHEBI:18248"/>
    </ligandPart>
</feature>
<dbReference type="InterPro" id="IPR002401">
    <property type="entry name" value="Cyt_P450_E_grp-I"/>
</dbReference>
<dbReference type="GO" id="GO:0016705">
    <property type="term" value="F:oxidoreductase activity, acting on paired donors, with incorporation or reduction of molecular oxygen"/>
    <property type="evidence" value="ECO:0007669"/>
    <property type="project" value="InterPro"/>
</dbReference>
<feature type="transmembrane region" description="Helical" evidence="11">
    <location>
        <begin position="12"/>
        <end position="31"/>
    </location>
</feature>
<evidence type="ECO:0000256" key="9">
    <source>
        <dbReference type="RuleBase" id="RU000461"/>
    </source>
</evidence>
<keyword evidence="6 8" id="KW-0408">Iron</keyword>
<evidence type="ECO:0000256" key="6">
    <source>
        <dbReference type="ARBA" id="ARBA00023004"/>
    </source>
</evidence>
<keyword evidence="11" id="KW-0472">Membrane</keyword>
<dbReference type="GO" id="GO:0004497">
    <property type="term" value="F:monooxygenase activity"/>
    <property type="evidence" value="ECO:0007669"/>
    <property type="project" value="UniProtKB-KW"/>
</dbReference>
<evidence type="ECO:0000256" key="2">
    <source>
        <dbReference type="ARBA" id="ARBA00010617"/>
    </source>
</evidence>
<evidence type="ECO:0000256" key="7">
    <source>
        <dbReference type="ARBA" id="ARBA00023033"/>
    </source>
</evidence>
<dbReference type="AlphaFoldDB" id="A0AAV1E162"/>
<comment type="similarity">
    <text evidence="2 9">Belongs to the cytochrome P450 family.</text>
</comment>
<keyword evidence="5 9" id="KW-0560">Oxidoreductase</keyword>
<organism evidence="12 13">
    <name type="scientific">Oldenlandia corymbosa var. corymbosa</name>
    <dbReference type="NCBI Taxonomy" id="529605"/>
    <lineage>
        <taxon>Eukaryota</taxon>
        <taxon>Viridiplantae</taxon>
        <taxon>Streptophyta</taxon>
        <taxon>Embryophyta</taxon>
        <taxon>Tracheophyta</taxon>
        <taxon>Spermatophyta</taxon>
        <taxon>Magnoliopsida</taxon>
        <taxon>eudicotyledons</taxon>
        <taxon>Gunneridae</taxon>
        <taxon>Pentapetalae</taxon>
        <taxon>asterids</taxon>
        <taxon>lamiids</taxon>
        <taxon>Gentianales</taxon>
        <taxon>Rubiaceae</taxon>
        <taxon>Rubioideae</taxon>
        <taxon>Spermacoceae</taxon>
        <taxon>Hedyotis-Oldenlandia complex</taxon>
        <taxon>Oldenlandia</taxon>
    </lineage>
</organism>
<dbReference type="CDD" id="cd11072">
    <property type="entry name" value="CYP71-like"/>
    <property type="match status" value="1"/>
</dbReference>
<proteinExistence type="inferred from homology"/>
<dbReference type="InterPro" id="IPR036396">
    <property type="entry name" value="Cyt_P450_sf"/>
</dbReference>
<gene>
    <name evidence="12" type="ORF">OLC1_LOCUS19918</name>
</gene>
<evidence type="ECO:0000256" key="8">
    <source>
        <dbReference type="PIRSR" id="PIRSR602401-1"/>
    </source>
</evidence>
<name>A0AAV1E162_OLDCO</name>
<dbReference type="Proteomes" id="UP001161247">
    <property type="component" value="Chromosome 7"/>
</dbReference>
<dbReference type="PROSITE" id="PS00086">
    <property type="entry name" value="CYTOCHROME_P450"/>
    <property type="match status" value="1"/>
</dbReference>
<keyword evidence="13" id="KW-1185">Reference proteome</keyword>
<comment type="cofactor">
    <cofactor evidence="1 8">
        <name>heme</name>
        <dbReference type="ChEBI" id="CHEBI:30413"/>
    </cofactor>
</comment>
<dbReference type="GO" id="GO:0020037">
    <property type="term" value="F:heme binding"/>
    <property type="evidence" value="ECO:0007669"/>
    <property type="project" value="InterPro"/>
</dbReference>
<dbReference type="PRINTS" id="PR00385">
    <property type="entry name" value="P450"/>
</dbReference>
<keyword evidence="7 9" id="KW-0503">Monooxygenase</keyword>
<dbReference type="SUPFAM" id="SSF48264">
    <property type="entry name" value="Cytochrome P450"/>
    <property type="match status" value="1"/>
</dbReference>
<protein>
    <submittedName>
        <fullName evidence="12">OLC1v1013288C1</fullName>
    </submittedName>
</protein>
<keyword evidence="11" id="KW-1133">Transmembrane helix</keyword>
<dbReference type="EMBL" id="OX459124">
    <property type="protein sequence ID" value="CAI9112795.1"/>
    <property type="molecule type" value="Genomic_DNA"/>
</dbReference>
<evidence type="ECO:0000313" key="13">
    <source>
        <dbReference type="Proteomes" id="UP001161247"/>
    </source>
</evidence>
<evidence type="ECO:0000256" key="4">
    <source>
        <dbReference type="ARBA" id="ARBA00022723"/>
    </source>
</evidence>
<accession>A0AAV1E162</accession>
<evidence type="ECO:0000256" key="3">
    <source>
        <dbReference type="ARBA" id="ARBA00022617"/>
    </source>
</evidence>
<dbReference type="Pfam" id="PF00067">
    <property type="entry name" value="p450"/>
    <property type="match status" value="1"/>
</dbReference>
<dbReference type="InterPro" id="IPR017972">
    <property type="entry name" value="Cyt_P450_CS"/>
</dbReference>
<evidence type="ECO:0000313" key="12">
    <source>
        <dbReference type="EMBL" id="CAI9112795.1"/>
    </source>
</evidence>
<evidence type="ECO:0000256" key="10">
    <source>
        <dbReference type="SAM" id="MobiDB-lite"/>
    </source>
</evidence>
<dbReference type="FunFam" id="1.10.630.10:FF:000011">
    <property type="entry name" value="Cytochrome P450 83B1"/>
    <property type="match status" value="1"/>
</dbReference>
<dbReference type="PANTHER" id="PTHR47955">
    <property type="entry name" value="CYTOCHROME P450 FAMILY 71 PROTEIN"/>
    <property type="match status" value="1"/>
</dbReference>
<keyword evidence="4 8" id="KW-0479">Metal-binding</keyword>
<keyword evidence="11" id="KW-0812">Transmembrane</keyword>
<dbReference type="PRINTS" id="PR00463">
    <property type="entry name" value="EP450I"/>
</dbReference>
<evidence type="ECO:0000256" key="11">
    <source>
        <dbReference type="SAM" id="Phobius"/>
    </source>
</evidence>
<dbReference type="GO" id="GO:0005506">
    <property type="term" value="F:iron ion binding"/>
    <property type="evidence" value="ECO:0007669"/>
    <property type="project" value="InterPro"/>
</dbReference>